<sequence>MTFKGLMKVALSAAVTSVTLSVTQRTFDYEIETNKITNDYIRLGAERFLYIGDSICESVIEFLGRDRKKSKQN</sequence>
<dbReference type="EMBL" id="JAOAOG010000311">
    <property type="protein sequence ID" value="KAJ6230502.1"/>
    <property type="molecule type" value="Genomic_DNA"/>
</dbReference>
<feature type="signal peptide" evidence="1">
    <location>
        <begin position="1"/>
        <end position="21"/>
    </location>
</feature>
<name>A0ABQ8XCY0_9EUKA</name>
<evidence type="ECO:0000313" key="3">
    <source>
        <dbReference type="Proteomes" id="UP001150062"/>
    </source>
</evidence>
<reference evidence="2" key="1">
    <citation type="submission" date="2022-08" db="EMBL/GenBank/DDBJ databases">
        <title>Novel sulfate-reducing endosymbionts in the free-living metamonad Anaeramoeba.</title>
        <authorList>
            <person name="Jerlstrom-Hultqvist J."/>
            <person name="Cepicka I."/>
            <person name="Gallot-Lavallee L."/>
            <person name="Salas-Leiva D."/>
            <person name="Curtis B.A."/>
            <person name="Zahonova K."/>
            <person name="Pipaliya S."/>
            <person name="Dacks J."/>
            <person name="Roger A.J."/>
        </authorList>
    </citation>
    <scope>NUCLEOTIDE SEQUENCE</scope>
    <source>
        <strain evidence="2">Schooner1</strain>
    </source>
</reference>
<comment type="caution">
    <text evidence="2">The sequence shown here is derived from an EMBL/GenBank/DDBJ whole genome shotgun (WGS) entry which is preliminary data.</text>
</comment>
<gene>
    <name evidence="2" type="ORF">M0813_06731</name>
</gene>
<organism evidence="2 3">
    <name type="scientific">Anaeramoeba flamelloides</name>
    <dbReference type="NCBI Taxonomy" id="1746091"/>
    <lineage>
        <taxon>Eukaryota</taxon>
        <taxon>Metamonada</taxon>
        <taxon>Anaeramoebidae</taxon>
        <taxon>Anaeramoeba</taxon>
    </lineage>
</organism>
<proteinExistence type="predicted"/>
<keyword evidence="1" id="KW-0732">Signal</keyword>
<protein>
    <submittedName>
        <fullName evidence="2">Uncharacterized protein</fullName>
    </submittedName>
</protein>
<evidence type="ECO:0000256" key="1">
    <source>
        <dbReference type="SAM" id="SignalP"/>
    </source>
</evidence>
<feature type="chain" id="PRO_5047520552" evidence="1">
    <location>
        <begin position="22"/>
        <end position="73"/>
    </location>
</feature>
<evidence type="ECO:0000313" key="2">
    <source>
        <dbReference type="EMBL" id="KAJ6230502.1"/>
    </source>
</evidence>
<dbReference type="Proteomes" id="UP001150062">
    <property type="component" value="Unassembled WGS sequence"/>
</dbReference>
<keyword evidence="3" id="KW-1185">Reference proteome</keyword>
<accession>A0ABQ8XCY0</accession>